<reference evidence="1" key="1">
    <citation type="submission" date="2022-03" db="EMBL/GenBank/DDBJ databases">
        <title>Genomic analyses of argali, domestic sheep and their hybrids provide insights into chromosomal evolution, heterosis and genetic basis of agronomic traits.</title>
        <authorList>
            <person name="Li M."/>
        </authorList>
    </citation>
    <scope>NUCLEOTIDE SEQUENCE</scope>
    <source>
        <strain evidence="1">F1 hybrid</strain>
    </source>
</reference>
<accession>A0ACB9UP37</accession>
<protein>
    <submittedName>
        <fullName evidence="1">Uncharacterized protein</fullName>
    </submittedName>
</protein>
<organism evidence="1 2">
    <name type="scientific">Ovis ammon polii x Ovis aries</name>
    <dbReference type="NCBI Taxonomy" id="2918886"/>
    <lineage>
        <taxon>Eukaryota</taxon>
        <taxon>Metazoa</taxon>
        <taxon>Chordata</taxon>
        <taxon>Craniata</taxon>
        <taxon>Vertebrata</taxon>
        <taxon>Euteleostomi</taxon>
        <taxon>Mammalia</taxon>
        <taxon>Eutheria</taxon>
        <taxon>Laurasiatheria</taxon>
        <taxon>Artiodactyla</taxon>
        <taxon>Ruminantia</taxon>
        <taxon>Pecora</taxon>
        <taxon>Bovidae</taxon>
        <taxon>Caprinae</taxon>
        <taxon>Ovis</taxon>
    </lineage>
</organism>
<sequence>MPSVPCWVLFLLQHLSMFNARLELPPCSGLSVMIDARFLKEKEEYCPKFIKFIIRKLSGGCNVLIVTTTTDVICYFNSPSMGLAPGHILDVVETWCRNILPPHKPLAVLPFLLPKQGLPSQPKQAKCLRCAGHQVGAISWPDEHCSRHSGPRHLPTVLHGGKGMTLKLPYEKNVACESRTPNNFIITLRFPELHVFIEVNNGGIMNDIHYLLYNTQPLKVTTAIIFTSFLTYTHRAAQVCARYLLQISPPTSCQRKACCYPTEAHDSAAASQLQGAAVMTRRVRVRLVLHPLLLPRGSARSCIQWKNAEHRPGSMAPPGERVQTCNVVIWTGRRLQSAPEGGLRPGRDRSGGKDADVDA</sequence>
<proteinExistence type="predicted"/>
<keyword evidence="2" id="KW-1185">Reference proteome</keyword>
<evidence type="ECO:0000313" key="1">
    <source>
        <dbReference type="EMBL" id="KAI4575462.1"/>
    </source>
</evidence>
<name>A0ACB9UP37_9CETA</name>
<feature type="non-terminal residue" evidence="1">
    <location>
        <position position="359"/>
    </location>
</feature>
<dbReference type="Proteomes" id="UP001057279">
    <property type="component" value="Linkage Group LG13"/>
</dbReference>
<dbReference type="EMBL" id="CM043038">
    <property type="protein sequence ID" value="KAI4575462.1"/>
    <property type="molecule type" value="Genomic_DNA"/>
</dbReference>
<gene>
    <name evidence="1" type="ORF">MJG53_011665</name>
</gene>
<evidence type="ECO:0000313" key="2">
    <source>
        <dbReference type="Proteomes" id="UP001057279"/>
    </source>
</evidence>
<comment type="caution">
    <text evidence="1">The sequence shown here is derived from an EMBL/GenBank/DDBJ whole genome shotgun (WGS) entry which is preliminary data.</text>
</comment>